<dbReference type="GO" id="GO:0046872">
    <property type="term" value="F:metal ion binding"/>
    <property type="evidence" value="ECO:0007669"/>
    <property type="project" value="UniProtKB-KW"/>
</dbReference>
<evidence type="ECO:0000256" key="5">
    <source>
        <dbReference type="ARBA" id="ARBA00012388"/>
    </source>
</evidence>
<dbReference type="CDD" id="cd05402">
    <property type="entry name" value="NT_PAP_TUTase"/>
    <property type="match status" value="1"/>
</dbReference>
<dbReference type="InterPro" id="IPR043519">
    <property type="entry name" value="NT_sf"/>
</dbReference>
<evidence type="ECO:0000313" key="13">
    <source>
        <dbReference type="EMBL" id="ORY52298.1"/>
    </source>
</evidence>
<keyword evidence="8" id="KW-0479">Metal-binding</keyword>
<comment type="cofactor">
    <cofactor evidence="2">
        <name>Mg(2+)</name>
        <dbReference type="ChEBI" id="CHEBI:18420"/>
    </cofactor>
</comment>
<feature type="region of interest" description="Disordered" evidence="10">
    <location>
        <begin position="349"/>
        <end position="368"/>
    </location>
</feature>
<comment type="similarity">
    <text evidence="4">Belongs to the DNA polymerase type-B-like family.</text>
</comment>
<evidence type="ECO:0000256" key="8">
    <source>
        <dbReference type="ARBA" id="ARBA00022723"/>
    </source>
</evidence>
<dbReference type="Pfam" id="PF22600">
    <property type="entry name" value="MTPAP-like_central"/>
    <property type="match status" value="1"/>
</dbReference>
<protein>
    <recommendedName>
        <fullName evidence="5">polynucleotide adenylyltransferase</fullName>
        <ecNumber evidence="5">2.7.7.19</ecNumber>
    </recommendedName>
</protein>
<comment type="subcellular location">
    <subcellularLocation>
        <location evidence="3">Cytoplasm</location>
    </subcellularLocation>
</comment>
<keyword evidence="7" id="KW-0808">Transferase</keyword>
<dbReference type="EMBL" id="MCGO01000003">
    <property type="protein sequence ID" value="ORY52298.1"/>
    <property type="molecule type" value="Genomic_DNA"/>
</dbReference>
<dbReference type="AlphaFoldDB" id="A0A1Y2CZ49"/>
<dbReference type="OrthoDB" id="2274644at2759"/>
<feature type="compositionally biased region" description="Basic residues" evidence="10">
    <location>
        <begin position="359"/>
        <end position="368"/>
    </location>
</feature>
<dbReference type="SUPFAM" id="SSF81301">
    <property type="entry name" value="Nucleotidyltransferase"/>
    <property type="match status" value="1"/>
</dbReference>
<dbReference type="Proteomes" id="UP000193642">
    <property type="component" value="Unassembled WGS sequence"/>
</dbReference>
<dbReference type="PANTHER" id="PTHR12271">
    <property type="entry name" value="POLY A POLYMERASE CID PAP -RELATED"/>
    <property type="match status" value="1"/>
</dbReference>
<dbReference type="STRING" id="329046.A0A1Y2CZ49"/>
<dbReference type="EC" id="2.7.7.19" evidence="5"/>
<dbReference type="GO" id="GO:0031123">
    <property type="term" value="P:RNA 3'-end processing"/>
    <property type="evidence" value="ECO:0007669"/>
    <property type="project" value="TreeGrafter"/>
</dbReference>
<evidence type="ECO:0000256" key="7">
    <source>
        <dbReference type="ARBA" id="ARBA00022679"/>
    </source>
</evidence>
<reference evidence="13 14" key="1">
    <citation type="submission" date="2016-07" db="EMBL/GenBank/DDBJ databases">
        <title>Pervasive Adenine N6-methylation of Active Genes in Fungi.</title>
        <authorList>
            <consortium name="DOE Joint Genome Institute"/>
            <person name="Mondo S.J."/>
            <person name="Dannebaum R.O."/>
            <person name="Kuo R.C."/>
            <person name="Labutti K."/>
            <person name="Haridas S."/>
            <person name="Kuo A."/>
            <person name="Salamov A."/>
            <person name="Ahrendt S.R."/>
            <person name="Lipzen A."/>
            <person name="Sullivan W."/>
            <person name="Andreopoulos W.B."/>
            <person name="Clum A."/>
            <person name="Lindquist E."/>
            <person name="Daum C."/>
            <person name="Ramamoorthy G.K."/>
            <person name="Gryganskyi A."/>
            <person name="Culley D."/>
            <person name="Magnuson J.K."/>
            <person name="James T.Y."/>
            <person name="O'Malley M.A."/>
            <person name="Stajich J.E."/>
            <person name="Spatafora J.W."/>
            <person name="Visel A."/>
            <person name="Grigoriev I.V."/>
        </authorList>
    </citation>
    <scope>NUCLEOTIDE SEQUENCE [LARGE SCALE GENOMIC DNA]</scope>
    <source>
        <strain evidence="13 14">JEL800</strain>
    </source>
</reference>
<keyword evidence="14" id="KW-1185">Reference proteome</keyword>
<feature type="domain" description="PAP-associated" evidence="11">
    <location>
        <begin position="236"/>
        <end position="299"/>
    </location>
</feature>
<dbReference type="GO" id="GO:0005737">
    <property type="term" value="C:cytoplasm"/>
    <property type="evidence" value="ECO:0007669"/>
    <property type="project" value="UniProtKB-SubCell"/>
</dbReference>
<evidence type="ECO:0000256" key="4">
    <source>
        <dbReference type="ARBA" id="ARBA00008593"/>
    </source>
</evidence>
<keyword evidence="9" id="KW-0460">Magnesium</keyword>
<dbReference type="InterPro" id="IPR002058">
    <property type="entry name" value="PAP_assoc"/>
</dbReference>
<name>A0A1Y2CZ49_9FUNG</name>
<evidence type="ECO:0000259" key="12">
    <source>
        <dbReference type="Pfam" id="PF22600"/>
    </source>
</evidence>
<dbReference type="Gene3D" id="1.10.1410.10">
    <property type="match status" value="1"/>
</dbReference>
<sequence length="368" mass="40486">MYLLASVLRHHGMQKVFPVATAKVPIVKFYDPVYNLHADVNVGNALGIENSRMIREYMQVDERVRDLILLIKYWAARRDLNDSAEGGTFSSYALTLMLISYLQLMNVLPSLQALYPDVEPRSYIIARTNTPLLKSTKSKIDAKTTAASLFTEYKTRLSNTTPTTPRPKTPPPDTSLDALFLSGKSIVSLTAQQIPTPLSPGLVLWDVSFLPSTSLPPTFTRRTFPTPYPRAEYYTSLTHLLHGFFHHYAHTHKFNSTCVISVRCGGTIPLSRAPGLSVRKGTKREGRQVVVVEDPFQLDRNTAGMVKEVGAVVGEFRRAAKAFEEGIGGGGGGVGFAGAFEKVFRQYNGDEEEEDGGKGKGKGKTGVV</sequence>
<evidence type="ECO:0000313" key="14">
    <source>
        <dbReference type="Proteomes" id="UP000193642"/>
    </source>
</evidence>
<dbReference type="PANTHER" id="PTHR12271:SF40">
    <property type="entry name" value="POLY(A) RNA POLYMERASE GLD2"/>
    <property type="match status" value="1"/>
</dbReference>
<evidence type="ECO:0000256" key="9">
    <source>
        <dbReference type="ARBA" id="ARBA00022842"/>
    </source>
</evidence>
<evidence type="ECO:0000259" key="11">
    <source>
        <dbReference type="Pfam" id="PF03828"/>
    </source>
</evidence>
<evidence type="ECO:0000256" key="3">
    <source>
        <dbReference type="ARBA" id="ARBA00004496"/>
    </source>
</evidence>
<dbReference type="Pfam" id="PF03828">
    <property type="entry name" value="PAP_assoc"/>
    <property type="match status" value="1"/>
</dbReference>
<evidence type="ECO:0000256" key="1">
    <source>
        <dbReference type="ARBA" id="ARBA00001936"/>
    </source>
</evidence>
<evidence type="ECO:0000256" key="2">
    <source>
        <dbReference type="ARBA" id="ARBA00001946"/>
    </source>
</evidence>
<accession>A0A1Y2CZ49</accession>
<dbReference type="GO" id="GO:1990817">
    <property type="term" value="F:poly(A) RNA polymerase activity"/>
    <property type="evidence" value="ECO:0007669"/>
    <property type="project" value="UniProtKB-EC"/>
</dbReference>
<gene>
    <name evidence="13" type="ORF">BCR33DRAFT_314903</name>
</gene>
<evidence type="ECO:0000256" key="6">
    <source>
        <dbReference type="ARBA" id="ARBA00022490"/>
    </source>
</evidence>
<keyword evidence="6" id="KW-0963">Cytoplasm</keyword>
<organism evidence="13 14">
    <name type="scientific">Rhizoclosmatium globosum</name>
    <dbReference type="NCBI Taxonomy" id="329046"/>
    <lineage>
        <taxon>Eukaryota</taxon>
        <taxon>Fungi</taxon>
        <taxon>Fungi incertae sedis</taxon>
        <taxon>Chytridiomycota</taxon>
        <taxon>Chytridiomycota incertae sedis</taxon>
        <taxon>Chytridiomycetes</taxon>
        <taxon>Chytridiales</taxon>
        <taxon>Chytriomycetaceae</taxon>
        <taxon>Rhizoclosmatium</taxon>
    </lineage>
</organism>
<proteinExistence type="inferred from homology"/>
<dbReference type="SUPFAM" id="SSF81631">
    <property type="entry name" value="PAP/OAS1 substrate-binding domain"/>
    <property type="match status" value="1"/>
</dbReference>
<evidence type="ECO:0000256" key="10">
    <source>
        <dbReference type="SAM" id="MobiDB-lite"/>
    </source>
</evidence>
<dbReference type="InterPro" id="IPR054708">
    <property type="entry name" value="MTPAP-like_central"/>
</dbReference>
<feature type="domain" description="Poly(A) RNA polymerase mitochondrial-like central palm" evidence="12">
    <location>
        <begin position="3"/>
        <end position="59"/>
    </location>
</feature>
<comment type="cofactor">
    <cofactor evidence="1">
        <name>Mn(2+)</name>
        <dbReference type="ChEBI" id="CHEBI:29035"/>
    </cofactor>
</comment>
<comment type="caution">
    <text evidence="13">The sequence shown here is derived from an EMBL/GenBank/DDBJ whole genome shotgun (WGS) entry which is preliminary data.</text>
</comment>
<dbReference type="GO" id="GO:0010605">
    <property type="term" value="P:negative regulation of macromolecule metabolic process"/>
    <property type="evidence" value="ECO:0007669"/>
    <property type="project" value="UniProtKB-ARBA"/>
</dbReference>